<accession>K9P6T5</accession>
<dbReference type="STRING" id="292564.Cyagr_1985"/>
<keyword evidence="1" id="KW-0808">Transferase</keyword>
<dbReference type="GO" id="GO:0016746">
    <property type="term" value="F:acyltransferase activity"/>
    <property type="evidence" value="ECO:0007669"/>
    <property type="project" value="UniProtKB-KW"/>
</dbReference>
<dbReference type="KEGG" id="cgc:Cyagr_1985"/>
<reference evidence="4" key="1">
    <citation type="journal article" date="2013" name="Proc. Natl. Acad. Sci. U.S.A.">
        <title>Improving the coverage of the cyanobacterial phylum using diversity-driven genome sequencing.</title>
        <authorList>
            <person name="Shih P.M."/>
            <person name="Wu D."/>
            <person name="Latifi A."/>
            <person name="Axen S.D."/>
            <person name="Fewer D.P."/>
            <person name="Talla E."/>
            <person name="Calteau A."/>
            <person name="Cai F."/>
            <person name="Tandeau de Marsac N."/>
            <person name="Rippka R."/>
            <person name="Herdman M."/>
            <person name="Sivonen K."/>
            <person name="Coursin T."/>
            <person name="Laurent T."/>
            <person name="Goodwin L."/>
            <person name="Nolan M."/>
            <person name="Davenport K.W."/>
            <person name="Han C.S."/>
            <person name="Rubin E.M."/>
            <person name="Eisen J.A."/>
            <person name="Woyke T."/>
            <person name="Gugger M."/>
            <person name="Kerfeld C.A."/>
        </authorList>
    </citation>
    <scope>NUCLEOTIDE SEQUENCE [LARGE SCALE GENOMIC DNA]</scope>
    <source>
        <strain evidence="4">ATCC 27147 / PCC 6307</strain>
    </source>
</reference>
<dbReference type="Gene3D" id="3.40.630.30">
    <property type="match status" value="1"/>
</dbReference>
<organism evidence="3 4">
    <name type="scientific">Cyanobium gracile (strain ATCC 27147 / PCC 6307)</name>
    <dbReference type="NCBI Taxonomy" id="292564"/>
    <lineage>
        <taxon>Bacteria</taxon>
        <taxon>Bacillati</taxon>
        <taxon>Cyanobacteriota</taxon>
        <taxon>Cyanophyceae</taxon>
        <taxon>Synechococcales</taxon>
        <taxon>Prochlorococcaceae</taxon>
        <taxon>Cyanobium</taxon>
    </lineage>
</organism>
<dbReference type="AlphaFoldDB" id="K9P6T5"/>
<sequence length="172" mass="18517">MSAGYLSPRLLASSDRLDGFQCRSEAQTNWLRKHARQAHTRGGTSRVFVVTEVGSSDVVAYYPWCVASISPAQVPPRLRKGAGRYPQPVTVLSRLGVDLRHEGRDLGAALLADGISRTAQIGSEVGCGGLLVHAESASAKAFHLHLVPEFEPSPTDPLHLVLLTKDILRTLG</sequence>
<dbReference type="eggNOG" id="COG0454">
    <property type="taxonomic scope" value="Bacteria"/>
</dbReference>
<dbReference type="HOGENOM" id="CLU_101288_0_0_3"/>
<keyword evidence="2" id="KW-0012">Acyltransferase</keyword>
<dbReference type="RefSeq" id="WP_015109557.1">
    <property type="nucleotide sequence ID" value="NC_019675.1"/>
</dbReference>
<protein>
    <submittedName>
        <fullName evidence="3">Uncharacterized protein</fullName>
    </submittedName>
</protein>
<dbReference type="Proteomes" id="UP000010388">
    <property type="component" value="Chromosome"/>
</dbReference>
<gene>
    <name evidence="3" type="ordered locus">Cyagr_1985</name>
</gene>
<evidence type="ECO:0000313" key="3">
    <source>
        <dbReference type="EMBL" id="AFY29112.1"/>
    </source>
</evidence>
<evidence type="ECO:0000313" key="4">
    <source>
        <dbReference type="Proteomes" id="UP000010388"/>
    </source>
</evidence>
<dbReference type="PANTHER" id="PTHR36449">
    <property type="entry name" value="ACETYLTRANSFERASE-RELATED"/>
    <property type="match status" value="1"/>
</dbReference>
<dbReference type="OrthoDB" id="9799147at2"/>
<evidence type="ECO:0000256" key="1">
    <source>
        <dbReference type="ARBA" id="ARBA00022679"/>
    </source>
</evidence>
<name>K9P6T5_CYAGP</name>
<dbReference type="EMBL" id="CP003495">
    <property type="protein sequence ID" value="AFY29112.1"/>
    <property type="molecule type" value="Genomic_DNA"/>
</dbReference>
<dbReference type="PANTHER" id="PTHR36449:SF1">
    <property type="entry name" value="ACETYLTRANSFERASE"/>
    <property type="match status" value="1"/>
</dbReference>
<proteinExistence type="predicted"/>
<evidence type="ECO:0000256" key="2">
    <source>
        <dbReference type="ARBA" id="ARBA00023315"/>
    </source>
</evidence>